<feature type="domain" description="Conserved oligomeric Golgi complex subunit 3 N-terminal" evidence="10">
    <location>
        <begin position="78"/>
        <end position="223"/>
    </location>
</feature>
<accession>A0A7S3G7S3</accession>
<feature type="domain" description="Conserved oligomeric Golgi complex subunit 3 C-terminal" evidence="11">
    <location>
        <begin position="253"/>
        <end position="583"/>
    </location>
</feature>
<dbReference type="EMBL" id="HBIB01020732">
    <property type="protein sequence ID" value="CAE0251194.1"/>
    <property type="molecule type" value="Transcribed_RNA"/>
</dbReference>
<dbReference type="Pfam" id="PF04136">
    <property type="entry name" value="COG3_N"/>
    <property type="match status" value="1"/>
</dbReference>
<evidence type="ECO:0000256" key="6">
    <source>
        <dbReference type="ARBA" id="ARBA00023034"/>
    </source>
</evidence>
<dbReference type="InterPro" id="IPR048685">
    <property type="entry name" value="COG3_C"/>
</dbReference>
<dbReference type="GO" id="GO:0007030">
    <property type="term" value="P:Golgi organization"/>
    <property type="evidence" value="ECO:0007669"/>
    <property type="project" value="TreeGrafter"/>
</dbReference>
<feature type="region of interest" description="Disordered" evidence="9">
    <location>
        <begin position="471"/>
        <end position="497"/>
    </location>
</feature>
<evidence type="ECO:0000313" key="12">
    <source>
        <dbReference type="EMBL" id="CAE0251194.1"/>
    </source>
</evidence>
<dbReference type="EMBL" id="HBIB01020737">
    <property type="protein sequence ID" value="CAE0251197.1"/>
    <property type="molecule type" value="Transcribed_RNA"/>
</dbReference>
<dbReference type="PANTHER" id="PTHR13302:SF8">
    <property type="entry name" value="CONSERVED OLIGOMERIC GOLGI COMPLEX SUBUNIT 3"/>
    <property type="match status" value="1"/>
</dbReference>
<dbReference type="EMBL" id="HBIB01020734">
    <property type="protein sequence ID" value="CAE0251196.1"/>
    <property type="molecule type" value="Transcribed_RNA"/>
</dbReference>
<dbReference type="Pfam" id="PF20671">
    <property type="entry name" value="COG3_C"/>
    <property type="match status" value="1"/>
</dbReference>
<dbReference type="GO" id="GO:0005801">
    <property type="term" value="C:cis-Golgi network"/>
    <property type="evidence" value="ECO:0007669"/>
    <property type="project" value="InterPro"/>
</dbReference>
<feature type="compositionally biased region" description="Basic and acidic residues" evidence="9">
    <location>
        <begin position="476"/>
        <end position="489"/>
    </location>
</feature>
<feature type="region of interest" description="Disordered" evidence="9">
    <location>
        <begin position="21"/>
        <end position="46"/>
    </location>
</feature>
<protein>
    <recommendedName>
        <fullName evidence="3">Conserved oligomeric Golgi complex subunit 3</fullName>
    </recommendedName>
    <alternativeName>
        <fullName evidence="8">Component of oligomeric Golgi complex 3</fullName>
    </alternativeName>
</protein>
<dbReference type="GO" id="GO:0006886">
    <property type="term" value="P:intracellular protein transport"/>
    <property type="evidence" value="ECO:0007669"/>
    <property type="project" value="InterPro"/>
</dbReference>
<evidence type="ECO:0000259" key="10">
    <source>
        <dbReference type="Pfam" id="PF04136"/>
    </source>
</evidence>
<evidence type="ECO:0000256" key="3">
    <source>
        <dbReference type="ARBA" id="ARBA00020976"/>
    </source>
</evidence>
<sequence>MKIDFVSSLPDAAWEAVDAMADKQVETGTPDQHEGEKEASSVDVSTSQKSWTKTEFRKWVASLDEAKRQARSERFRSFLKALRSQQSACTSVEAAVKNAGDVLRLLSERKSEVVSRSSALHQLCSSLLKERARLESAGTALSSVLFYFEEFNVLQKHFTGPKGVRADVGEPAFFEYLSRAELCLFFLRSHTNYTDADAFARRFDQLIGRAMSLVKFFVLGALRTLARECARPSTAQQGGEEAGKEGLAAAEVRLYAKFRAASEGILKIAEELQQRANAIRPSSALASTPSPPLHLLKKEPHLFSAVASSHYSSTLLECRQEYERIRLQLVLPILEWEIQRISTENDLTELARKGCYIVINYCVQEYKLYSHFFRGGVDSSHSSLLGPLCDPLQECLRPRLFKEKALDKLFELCEVFVLEMLEGELERNGEAADAFRDVILRINGDVQERLIFRFEAFITQQIEGFTPSDEVVSVEGGDKTGKGEEGKEGGDEEGREGWYPPVRTALESLSRLYRCVDRRVFRGIASEVVRAAIAAIEKGAAYIATTKKIEAELFTIRNLLILREQISPFDVSFENRELSLDFADLQHAFAELLQNPRRLMEGVSSIWSLMRTSTPKLKEEKQDVKKELERRLRSVCESFIMSTTRIAVHDLLTFLGKAQSVPKEELAKKAWASEEKVKQLARSVEEVAIKESLPRLFQRLSLYLRRTANRSFIFKPIRANIVDAYARLKRIVDAAYSEEARLSIALLAVDEVERRIDSLIE</sequence>
<evidence type="ECO:0000313" key="14">
    <source>
        <dbReference type="EMBL" id="CAE0251196.1"/>
    </source>
</evidence>
<dbReference type="AlphaFoldDB" id="A0A7S3G7S3"/>
<keyword evidence="5" id="KW-0653">Protein transport</keyword>
<name>A0A7S3G7S3_9EUKA</name>
<reference evidence="12" key="1">
    <citation type="submission" date="2021-01" db="EMBL/GenBank/DDBJ databases">
        <authorList>
            <person name="Corre E."/>
            <person name="Pelletier E."/>
            <person name="Niang G."/>
            <person name="Scheremetjew M."/>
            <person name="Finn R."/>
            <person name="Kale V."/>
            <person name="Holt S."/>
            <person name="Cochrane G."/>
            <person name="Meng A."/>
            <person name="Brown T."/>
            <person name="Cohen L."/>
        </authorList>
    </citation>
    <scope>NUCLEOTIDE SEQUENCE</scope>
    <source>
        <strain evidence="12">NIES-2562</strain>
    </source>
</reference>
<evidence type="ECO:0000256" key="8">
    <source>
        <dbReference type="ARBA" id="ARBA00031339"/>
    </source>
</evidence>
<evidence type="ECO:0000256" key="2">
    <source>
        <dbReference type="ARBA" id="ARBA00009936"/>
    </source>
</evidence>
<proteinExistence type="inferred from homology"/>
<evidence type="ECO:0000256" key="5">
    <source>
        <dbReference type="ARBA" id="ARBA00022927"/>
    </source>
</evidence>
<evidence type="ECO:0000313" key="13">
    <source>
        <dbReference type="EMBL" id="CAE0251195.1"/>
    </source>
</evidence>
<comment type="similarity">
    <text evidence="2">Belongs to the COG3 family.</text>
</comment>
<comment type="subcellular location">
    <subcellularLocation>
        <location evidence="1">Golgi apparatus membrane</location>
        <topology evidence="1">Peripheral membrane protein</topology>
    </subcellularLocation>
</comment>
<dbReference type="InterPro" id="IPR007265">
    <property type="entry name" value="COG_su3"/>
</dbReference>
<evidence type="ECO:0000256" key="7">
    <source>
        <dbReference type="ARBA" id="ARBA00023136"/>
    </source>
</evidence>
<keyword evidence="6" id="KW-0333">Golgi apparatus</keyword>
<gene>
    <name evidence="12" type="ORF">PBIL07802_LOCUS13401</name>
    <name evidence="13" type="ORF">PBIL07802_LOCUS13402</name>
    <name evidence="14" type="ORF">PBIL07802_LOCUS13403</name>
    <name evidence="15" type="ORF">PBIL07802_LOCUS13404</name>
</gene>
<evidence type="ECO:0000256" key="1">
    <source>
        <dbReference type="ARBA" id="ARBA00004395"/>
    </source>
</evidence>
<dbReference type="PANTHER" id="PTHR13302">
    <property type="entry name" value="CONSERVED OLIGOMERIC GOLGI COMPLEX COMPONENT 3"/>
    <property type="match status" value="1"/>
</dbReference>
<evidence type="ECO:0000256" key="4">
    <source>
        <dbReference type="ARBA" id="ARBA00022448"/>
    </source>
</evidence>
<organism evidence="12">
    <name type="scientific">Palpitomonas bilix</name>
    <dbReference type="NCBI Taxonomy" id="652834"/>
    <lineage>
        <taxon>Eukaryota</taxon>
        <taxon>Eukaryota incertae sedis</taxon>
    </lineage>
</organism>
<dbReference type="EMBL" id="HBIB01020733">
    <property type="protein sequence ID" value="CAE0251195.1"/>
    <property type="molecule type" value="Transcribed_RNA"/>
</dbReference>
<dbReference type="GO" id="GO:0006891">
    <property type="term" value="P:intra-Golgi vesicle-mediated transport"/>
    <property type="evidence" value="ECO:0007669"/>
    <property type="project" value="TreeGrafter"/>
</dbReference>
<dbReference type="GO" id="GO:0017119">
    <property type="term" value="C:Golgi transport complex"/>
    <property type="evidence" value="ECO:0007669"/>
    <property type="project" value="TreeGrafter"/>
</dbReference>
<keyword evidence="4" id="KW-0813">Transport</keyword>
<feature type="compositionally biased region" description="Basic and acidic residues" evidence="9">
    <location>
        <begin position="21"/>
        <end position="40"/>
    </location>
</feature>
<evidence type="ECO:0000259" key="11">
    <source>
        <dbReference type="Pfam" id="PF20671"/>
    </source>
</evidence>
<evidence type="ECO:0000256" key="9">
    <source>
        <dbReference type="SAM" id="MobiDB-lite"/>
    </source>
</evidence>
<evidence type="ECO:0000313" key="15">
    <source>
        <dbReference type="EMBL" id="CAE0251197.1"/>
    </source>
</evidence>
<dbReference type="InterPro" id="IPR048320">
    <property type="entry name" value="COG3_N"/>
</dbReference>
<keyword evidence="7" id="KW-0472">Membrane</keyword>
<dbReference type="GO" id="GO:0000139">
    <property type="term" value="C:Golgi membrane"/>
    <property type="evidence" value="ECO:0007669"/>
    <property type="project" value="UniProtKB-SubCell"/>
</dbReference>